<accession>A0A6C0C1E8</accession>
<reference evidence="1" key="1">
    <citation type="journal article" date="2020" name="Nature">
        <title>Giant virus diversity and host interactions through global metagenomics.</title>
        <authorList>
            <person name="Schulz F."/>
            <person name="Roux S."/>
            <person name="Paez-Espino D."/>
            <person name="Jungbluth S."/>
            <person name="Walsh D.A."/>
            <person name="Denef V.J."/>
            <person name="McMahon K.D."/>
            <person name="Konstantinidis K.T."/>
            <person name="Eloe-Fadrosh E.A."/>
            <person name="Kyrpides N.C."/>
            <person name="Woyke T."/>
        </authorList>
    </citation>
    <scope>NUCLEOTIDE SEQUENCE</scope>
    <source>
        <strain evidence="1">GVMAG-M-3300020182-33</strain>
    </source>
</reference>
<sequence>MIHFVTKWLNDDLHVSGEETSSKSKQAFVNFIMKSPSNSCFRIRLERMPASEIENSAKHSIEFSTTAPECVIVDRTVLRRPSHGMNSLPDFVQITICRDSDRLFNYEVTSVRGENTIPLAGYDNCAPTADVQYTAQHSP</sequence>
<dbReference type="AlphaFoldDB" id="A0A6C0C1E8"/>
<protein>
    <submittedName>
        <fullName evidence="1">Uncharacterized protein</fullName>
    </submittedName>
</protein>
<name>A0A6C0C1E8_9ZZZZ</name>
<proteinExistence type="predicted"/>
<dbReference type="EMBL" id="MN739308">
    <property type="protein sequence ID" value="QHS97911.1"/>
    <property type="molecule type" value="Genomic_DNA"/>
</dbReference>
<organism evidence="1">
    <name type="scientific">viral metagenome</name>
    <dbReference type="NCBI Taxonomy" id="1070528"/>
    <lineage>
        <taxon>unclassified sequences</taxon>
        <taxon>metagenomes</taxon>
        <taxon>organismal metagenomes</taxon>
    </lineage>
</organism>
<evidence type="ECO:0000313" key="1">
    <source>
        <dbReference type="EMBL" id="QHS97911.1"/>
    </source>
</evidence>